<dbReference type="InterPro" id="IPR001296">
    <property type="entry name" value="Glyco_trans_1"/>
</dbReference>
<evidence type="ECO:0000259" key="1">
    <source>
        <dbReference type="Pfam" id="PF00534"/>
    </source>
</evidence>
<dbReference type="CDD" id="cd03794">
    <property type="entry name" value="GT4_WbuB-like"/>
    <property type="match status" value="1"/>
</dbReference>
<name>A0A6S6I149_ERYRH</name>
<evidence type="ECO:0000313" key="3">
    <source>
        <dbReference type="EMBL" id="BCB22738.1"/>
    </source>
</evidence>
<proteinExistence type="predicted"/>
<dbReference type="InterPro" id="IPR028098">
    <property type="entry name" value="Glyco_trans_4-like_N"/>
</dbReference>
<dbReference type="GO" id="GO:0016758">
    <property type="term" value="F:hexosyltransferase activity"/>
    <property type="evidence" value="ECO:0007669"/>
    <property type="project" value="TreeGrafter"/>
</dbReference>
<feature type="domain" description="Glycosyl transferase family 1" evidence="1">
    <location>
        <begin position="200"/>
        <end position="366"/>
    </location>
</feature>
<reference evidence="3" key="1">
    <citation type="submission" date="2020-02" db="EMBL/GenBank/DDBJ databases">
        <title>Development of a multiplex PCR-based assay for rapid serotyping of Erysipelothrix species.</title>
        <authorList>
            <person name="Shimoji Y."/>
            <person name="Shiraiwa K."/>
            <person name="Tominaga H."/>
            <person name="Nishikawa S."/>
            <person name="Eguchi M."/>
            <person name="Hikono H."/>
            <person name="Ogawa Y."/>
        </authorList>
    </citation>
    <scope>NUCLEOTIDE SEQUENCE</scope>
    <source>
        <strain evidence="3">CJPT-97</strain>
    </source>
</reference>
<dbReference type="PANTHER" id="PTHR45947">
    <property type="entry name" value="SULFOQUINOVOSYL TRANSFERASE SQD2"/>
    <property type="match status" value="1"/>
</dbReference>
<protein>
    <submittedName>
        <fullName evidence="3">Glycosyltransferase family 4 protein</fullName>
    </submittedName>
</protein>
<dbReference type="Pfam" id="PF13439">
    <property type="entry name" value="Glyco_transf_4"/>
    <property type="match status" value="1"/>
</dbReference>
<dbReference type="AlphaFoldDB" id="A0A6S6I149"/>
<organism evidence="3">
    <name type="scientific">Erysipelothrix rhusiopathiae</name>
    <dbReference type="NCBI Taxonomy" id="1648"/>
    <lineage>
        <taxon>Bacteria</taxon>
        <taxon>Bacillati</taxon>
        <taxon>Bacillota</taxon>
        <taxon>Erysipelotrichia</taxon>
        <taxon>Erysipelotrichales</taxon>
        <taxon>Erysipelotrichaceae</taxon>
        <taxon>Erysipelothrix</taxon>
    </lineage>
</organism>
<keyword evidence="3" id="KW-0808">Transferase</keyword>
<feature type="domain" description="Glycosyltransferase subfamily 4-like N-terminal" evidence="2">
    <location>
        <begin position="21"/>
        <end position="191"/>
    </location>
</feature>
<evidence type="ECO:0000259" key="2">
    <source>
        <dbReference type="Pfam" id="PF13439"/>
    </source>
</evidence>
<dbReference type="Gene3D" id="3.40.50.2000">
    <property type="entry name" value="Glycogen Phosphorylase B"/>
    <property type="match status" value="2"/>
</dbReference>
<dbReference type="PANTHER" id="PTHR45947:SF3">
    <property type="entry name" value="SULFOQUINOVOSYL TRANSFERASE SQD2"/>
    <property type="match status" value="1"/>
</dbReference>
<dbReference type="Pfam" id="PF00534">
    <property type="entry name" value="Glycos_transf_1"/>
    <property type="match status" value="1"/>
</dbReference>
<dbReference type="SUPFAM" id="SSF53756">
    <property type="entry name" value="UDP-Glycosyltransferase/glycogen phosphorylase"/>
    <property type="match status" value="1"/>
</dbReference>
<sequence length="387" mass="43930">MKFLFITSHYYPKPDPNAKRITGLAENLVRKGNSVTVITSSDDFSFREINGVCVYGLKSKGNFSKGKVSRLLNHITFMIKTIRFKREKDIYDFVIATSPSPFNYISGQRLAKKYSAKFVIDIRDIWPDVFVQTGIAKERDLVYRVFNFIAERAYKEADYIFVVTPGKKKRLQNKYPKYAKKIHLVSNGFDEKFLDNNINISFFNKFSKDDLNILYCGNVGIAQDLIPFIDVLEIINDSRIQFHILGKGNRLDYLLNYCSNKTSVNVQYHGLRCEEDVYTALKAADVSYVSLGSDLLDDSIPTKIYESIAMGVPVVLSATGDAVNLINTVGFGKIASSKDLKGLESAIRSVIQEKDKFLDLSEYAKSYVIDNYSRSKITDELLAILQQ</sequence>
<accession>A0A6S6I149</accession>
<dbReference type="EMBL" id="LC528609">
    <property type="protein sequence ID" value="BCB22738.1"/>
    <property type="molecule type" value="Genomic_DNA"/>
</dbReference>
<dbReference type="InterPro" id="IPR050194">
    <property type="entry name" value="Glycosyltransferase_grp1"/>
</dbReference>